<accession>F1KZH0</accession>
<evidence type="ECO:0000256" key="1">
    <source>
        <dbReference type="ARBA" id="ARBA00005863"/>
    </source>
</evidence>
<evidence type="ECO:0000259" key="3">
    <source>
        <dbReference type="Pfam" id="PF03959"/>
    </source>
</evidence>
<organism evidence="4">
    <name type="scientific">Ascaris suum</name>
    <name type="common">Pig roundworm</name>
    <name type="synonym">Ascaris lumbricoides</name>
    <dbReference type="NCBI Taxonomy" id="6253"/>
    <lineage>
        <taxon>Eukaryota</taxon>
        <taxon>Metazoa</taxon>
        <taxon>Ecdysozoa</taxon>
        <taxon>Nematoda</taxon>
        <taxon>Chromadorea</taxon>
        <taxon>Rhabditida</taxon>
        <taxon>Spirurina</taxon>
        <taxon>Ascaridomorpha</taxon>
        <taxon>Ascaridoidea</taxon>
        <taxon>Ascarididae</taxon>
        <taxon>Ascaris</taxon>
    </lineage>
</organism>
<reference evidence="4" key="1">
    <citation type="journal article" date="2011" name="Genome Res.">
        <title>Deep small RNA sequencing from the nematode Ascaris reveals conservation, functional diversification, and novel developmental profiles.</title>
        <authorList>
            <person name="Wang J."/>
            <person name="Czech B."/>
            <person name="Crunk A."/>
            <person name="Wallace A."/>
            <person name="Mitreva M."/>
            <person name="Hannon G.J."/>
            <person name="Davis R.E."/>
        </authorList>
    </citation>
    <scope>NUCLEOTIDE SEQUENCE</scope>
</reference>
<dbReference type="AlphaFoldDB" id="F1KZH0"/>
<feature type="domain" description="Serine hydrolase" evidence="3">
    <location>
        <begin position="6"/>
        <end position="220"/>
    </location>
</feature>
<name>F1KZH0_ASCSU</name>
<dbReference type="PANTHER" id="PTHR48070">
    <property type="entry name" value="ESTERASE OVCA2"/>
    <property type="match status" value="1"/>
</dbReference>
<dbReference type="GO" id="GO:0005737">
    <property type="term" value="C:cytoplasm"/>
    <property type="evidence" value="ECO:0007669"/>
    <property type="project" value="TreeGrafter"/>
</dbReference>
<dbReference type="FunFam" id="3.40.50.1820:FF:000073">
    <property type="entry name" value="esterase OVCA2 isoform X6"/>
    <property type="match status" value="1"/>
</dbReference>
<proteinExistence type="evidence at transcript level"/>
<keyword evidence="2" id="KW-0378">Hydrolase</keyword>
<dbReference type="Gene3D" id="3.40.50.1820">
    <property type="entry name" value="alpha/beta hydrolase"/>
    <property type="match status" value="1"/>
</dbReference>
<dbReference type="InterPro" id="IPR029058">
    <property type="entry name" value="AB_hydrolase_fold"/>
</dbReference>
<dbReference type="SUPFAM" id="SSF53474">
    <property type="entry name" value="alpha/beta-Hydrolases"/>
    <property type="match status" value="1"/>
</dbReference>
<comment type="similarity">
    <text evidence="1">Belongs to the LovG family.</text>
</comment>
<dbReference type="EMBL" id="JI168554">
    <property type="protein sequence ID" value="ADY43274.1"/>
    <property type="molecule type" value="mRNA"/>
</dbReference>
<evidence type="ECO:0000313" key="4">
    <source>
        <dbReference type="EMBL" id="ADY43274.1"/>
    </source>
</evidence>
<sequence>MTAAPKKLRILCLHGYRQNETIFREKTGSFRKALKKYADFVFMNAPHVPVIPDQPCSLTDGGGEVRKAGEERTDPRGWWFSRPEHHFSSHDITDLDIGFEDSVKAVTNFAAKEGPFDGIFAFSQGAALAFLLAALRQRSEIAIEFKFLILVAAFPSLSSKHAELIRTHITGVPCLHIYGKGDELVGWENSAKLVDLFDQDKTEVIEHPGGHFVPTLSAYKDIASRFMESVMKS</sequence>
<protein>
    <recommendedName>
        <fullName evidence="3">Serine hydrolase domain-containing protein</fullName>
    </recommendedName>
</protein>
<evidence type="ECO:0000256" key="2">
    <source>
        <dbReference type="ARBA" id="ARBA00022801"/>
    </source>
</evidence>
<dbReference type="InterPro" id="IPR050593">
    <property type="entry name" value="LovG"/>
</dbReference>
<dbReference type="Pfam" id="PF03959">
    <property type="entry name" value="FSH1"/>
    <property type="match status" value="1"/>
</dbReference>
<dbReference type="InterPro" id="IPR005645">
    <property type="entry name" value="FSH-like_dom"/>
</dbReference>
<dbReference type="GO" id="GO:0016787">
    <property type="term" value="F:hydrolase activity"/>
    <property type="evidence" value="ECO:0007669"/>
    <property type="project" value="UniProtKB-KW"/>
</dbReference>
<dbReference type="GO" id="GO:0032526">
    <property type="term" value="P:response to retinoic acid"/>
    <property type="evidence" value="ECO:0007669"/>
    <property type="project" value="TreeGrafter"/>
</dbReference>
<dbReference type="PANTHER" id="PTHR48070:SF6">
    <property type="entry name" value="ESTERASE OVCA2"/>
    <property type="match status" value="1"/>
</dbReference>
<dbReference type="GO" id="GO:0005634">
    <property type="term" value="C:nucleus"/>
    <property type="evidence" value="ECO:0007669"/>
    <property type="project" value="TreeGrafter"/>
</dbReference>